<feature type="domain" description="Rho-GAP" evidence="5">
    <location>
        <begin position="224"/>
        <end position="405"/>
    </location>
</feature>
<evidence type="ECO:0000313" key="7">
    <source>
        <dbReference type="Proteomes" id="UP001558652"/>
    </source>
</evidence>
<keyword evidence="7" id="KW-1185">Reference proteome</keyword>
<name>A0ABD0YPA2_9HEMI</name>
<dbReference type="PANTHER" id="PTHR46199">
    <property type="entry name" value="RAC GTPASE-ACTIVATING PROTEIN 1"/>
    <property type="match status" value="1"/>
</dbReference>
<dbReference type="AlphaFoldDB" id="A0ABD0YPA2"/>
<dbReference type="PROSITE" id="PS50081">
    <property type="entry name" value="ZF_DAG_PE_2"/>
    <property type="match status" value="1"/>
</dbReference>
<evidence type="ECO:0008006" key="8">
    <source>
        <dbReference type="Google" id="ProtNLM"/>
    </source>
</evidence>
<evidence type="ECO:0000259" key="5">
    <source>
        <dbReference type="PROSITE" id="PS50238"/>
    </source>
</evidence>
<dbReference type="PROSITE" id="PS50238">
    <property type="entry name" value="RHOGAP"/>
    <property type="match status" value="1"/>
</dbReference>
<dbReference type="PANTHER" id="PTHR46199:SF3">
    <property type="entry name" value="RAC GTPASE-ACTIVATING PROTEIN 1"/>
    <property type="match status" value="1"/>
</dbReference>
<dbReference type="Proteomes" id="UP001558652">
    <property type="component" value="Unassembled WGS sequence"/>
</dbReference>
<feature type="region of interest" description="Disordered" evidence="3">
    <location>
        <begin position="62"/>
        <end position="92"/>
    </location>
</feature>
<dbReference type="PROSITE" id="PS00479">
    <property type="entry name" value="ZF_DAG_PE_1"/>
    <property type="match status" value="1"/>
</dbReference>
<feature type="domain" description="Phorbol-ester/DAG-type" evidence="4">
    <location>
        <begin position="162"/>
        <end position="211"/>
    </location>
</feature>
<evidence type="ECO:0000256" key="3">
    <source>
        <dbReference type="SAM" id="MobiDB-lite"/>
    </source>
</evidence>
<evidence type="ECO:0000259" key="4">
    <source>
        <dbReference type="PROSITE" id="PS50081"/>
    </source>
</evidence>
<evidence type="ECO:0000256" key="1">
    <source>
        <dbReference type="ARBA" id="ARBA00022723"/>
    </source>
</evidence>
<dbReference type="SMART" id="SM00324">
    <property type="entry name" value="RhoGAP"/>
    <property type="match status" value="1"/>
</dbReference>
<dbReference type="CDD" id="cd20821">
    <property type="entry name" value="C1_MgcRacGAP"/>
    <property type="match status" value="1"/>
</dbReference>
<organism evidence="6 7">
    <name type="scientific">Ranatra chinensis</name>
    <dbReference type="NCBI Taxonomy" id="642074"/>
    <lineage>
        <taxon>Eukaryota</taxon>
        <taxon>Metazoa</taxon>
        <taxon>Ecdysozoa</taxon>
        <taxon>Arthropoda</taxon>
        <taxon>Hexapoda</taxon>
        <taxon>Insecta</taxon>
        <taxon>Pterygota</taxon>
        <taxon>Neoptera</taxon>
        <taxon>Paraneoptera</taxon>
        <taxon>Hemiptera</taxon>
        <taxon>Heteroptera</taxon>
        <taxon>Panheteroptera</taxon>
        <taxon>Nepomorpha</taxon>
        <taxon>Nepidae</taxon>
        <taxon>Ranatrinae</taxon>
        <taxon>Ranatra</taxon>
    </lineage>
</organism>
<keyword evidence="2" id="KW-0862">Zinc</keyword>
<evidence type="ECO:0000313" key="6">
    <source>
        <dbReference type="EMBL" id="KAL1137777.1"/>
    </source>
</evidence>
<dbReference type="GO" id="GO:0046872">
    <property type="term" value="F:metal ion binding"/>
    <property type="evidence" value="ECO:0007669"/>
    <property type="project" value="UniProtKB-KW"/>
</dbReference>
<dbReference type="Gene3D" id="1.10.555.10">
    <property type="entry name" value="Rho GTPase activation protein"/>
    <property type="match status" value="1"/>
</dbReference>
<sequence>MVRDLLLRDKNKLNDETKEKLHFLNTRPSMDHLDTITELESTGSVLSDLSYTRDEDDLLIMSSSDTRSKKRRSGSTPFIGKTKRRKSSTTKTVEVNPNERLIATTTVTVEHSGPVNARSVIETIPSNNPPRESSDENDPCKTPTNSMGPSTPFSMNFINTRPHTFINRAMIKGELCNVCCKRVRFSAMGAKCKDCKAVCHVHCKDRAPIPCVPINTPTSKGNVGSIADYTPQTGLMVPSLVIHCIKEIESRGMTEVGLYRVPGSDKEVRHLKEKFLKGKGVPNLANIPDIHTVCGCLKDFLRSLREPLITQIRWADFSKATDIKDVEERRKRLHQIIDELPQPNRDTLAYVVLHLKRVAEVPDCKMPVANLAKMFGPSIVGFPKYDSLNALADANQANKVQFFME</sequence>
<proteinExistence type="predicted"/>
<dbReference type="Pfam" id="PF00130">
    <property type="entry name" value="C1_1"/>
    <property type="match status" value="1"/>
</dbReference>
<dbReference type="InterPro" id="IPR046349">
    <property type="entry name" value="C1-like_sf"/>
</dbReference>
<dbReference type="InterPro" id="IPR000198">
    <property type="entry name" value="RhoGAP_dom"/>
</dbReference>
<evidence type="ECO:0000256" key="2">
    <source>
        <dbReference type="ARBA" id="ARBA00022833"/>
    </source>
</evidence>
<dbReference type="Pfam" id="PF00620">
    <property type="entry name" value="RhoGAP"/>
    <property type="match status" value="1"/>
</dbReference>
<protein>
    <recommendedName>
        <fullName evidence="8">Rac GTPase-activating protein 1</fullName>
    </recommendedName>
</protein>
<keyword evidence="1" id="KW-0479">Metal-binding</keyword>
<dbReference type="InterPro" id="IPR008936">
    <property type="entry name" value="Rho_GTPase_activation_prot"/>
</dbReference>
<dbReference type="Gene3D" id="3.30.60.20">
    <property type="match status" value="1"/>
</dbReference>
<comment type="caution">
    <text evidence="6">The sequence shown here is derived from an EMBL/GenBank/DDBJ whole genome shotgun (WGS) entry which is preliminary data.</text>
</comment>
<feature type="region of interest" description="Disordered" evidence="3">
    <location>
        <begin position="113"/>
        <end position="153"/>
    </location>
</feature>
<dbReference type="SUPFAM" id="SSF57889">
    <property type="entry name" value="Cysteine-rich domain"/>
    <property type="match status" value="1"/>
</dbReference>
<dbReference type="InterPro" id="IPR002219">
    <property type="entry name" value="PKC_DAG/PE"/>
</dbReference>
<gene>
    <name evidence="6" type="ORF">AAG570_009473</name>
</gene>
<reference evidence="6 7" key="1">
    <citation type="submission" date="2024-07" db="EMBL/GenBank/DDBJ databases">
        <title>Chromosome-level genome assembly of the water stick insect Ranatra chinensis (Heteroptera: Nepidae).</title>
        <authorList>
            <person name="Liu X."/>
        </authorList>
    </citation>
    <scope>NUCLEOTIDE SEQUENCE [LARGE SCALE GENOMIC DNA]</scope>
    <source>
        <strain evidence="6">Cailab_2021Rc</strain>
        <tissue evidence="6">Muscle</tissue>
    </source>
</reference>
<feature type="compositionally biased region" description="Polar residues" evidence="3">
    <location>
        <begin position="142"/>
        <end position="153"/>
    </location>
</feature>
<accession>A0ABD0YPA2</accession>
<dbReference type="EMBL" id="JBFDAA010000004">
    <property type="protein sequence ID" value="KAL1137777.1"/>
    <property type="molecule type" value="Genomic_DNA"/>
</dbReference>
<dbReference type="SUPFAM" id="SSF48350">
    <property type="entry name" value="GTPase activation domain, GAP"/>
    <property type="match status" value="1"/>
</dbReference>
<dbReference type="CDD" id="cd04382">
    <property type="entry name" value="RhoGAP_MgcRacGAP"/>
    <property type="match status" value="1"/>
</dbReference>
<dbReference type="SMART" id="SM00109">
    <property type="entry name" value="C1"/>
    <property type="match status" value="1"/>
</dbReference>